<dbReference type="CDD" id="cd00637">
    <property type="entry name" value="7tm_classA_rhodopsin-like"/>
    <property type="match status" value="1"/>
</dbReference>
<keyword evidence="5" id="KW-0520">NAD</keyword>
<dbReference type="AlphaFoldDB" id="A0AA39M3C7"/>
<dbReference type="GO" id="GO:0006108">
    <property type="term" value="P:malate metabolic process"/>
    <property type="evidence" value="ECO:0007669"/>
    <property type="project" value="InterPro"/>
</dbReference>
<feature type="transmembrane region" description="Helical" evidence="6">
    <location>
        <begin position="496"/>
        <end position="520"/>
    </location>
</feature>
<dbReference type="NCBIfam" id="TIGR01759">
    <property type="entry name" value="MalateDH-SF1"/>
    <property type="match status" value="1"/>
</dbReference>
<dbReference type="Gene3D" id="3.40.50.720">
    <property type="entry name" value="NAD(P)-binding Rossmann-like Domain"/>
    <property type="match status" value="1"/>
</dbReference>
<dbReference type="NCBIfam" id="NF003916">
    <property type="entry name" value="PRK05442.1"/>
    <property type="match status" value="1"/>
</dbReference>
<dbReference type="CDD" id="cd01336">
    <property type="entry name" value="MDH_cytoplasmic_cytosolic"/>
    <property type="match status" value="1"/>
</dbReference>
<keyword evidence="4" id="KW-0560">Oxidoreductase</keyword>
<dbReference type="InterPro" id="IPR001252">
    <property type="entry name" value="Malate_DH_AS"/>
</dbReference>
<feature type="transmembrane region" description="Helical" evidence="6">
    <location>
        <begin position="661"/>
        <end position="681"/>
    </location>
</feature>
<dbReference type="InterPro" id="IPR010945">
    <property type="entry name" value="Malate_DH_type2"/>
</dbReference>
<evidence type="ECO:0000256" key="5">
    <source>
        <dbReference type="ARBA" id="ARBA00023027"/>
    </source>
</evidence>
<gene>
    <name evidence="9" type="ORF">QR680_013941</name>
</gene>
<keyword evidence="6" id="KW-0472">Membrane</keyword>
<dbReference type="Gene3D" id="3.90.110.10">
    <property type="entry name" value="Lactate dehydrogenase/glycoside hydrolase, family 4, C-terminal"/>
    <property type="match status" value="1"/>
</dbReference>
<feature type="transmembrane region" description="Helical" evidence="6">
    <location>
        <begin position="460"/>
        <end position="481"/>
    </location>
</feature>
<dbReference type="InterPro" id="IPR011274">
    <property type="entry name" value="Malate_DH_NAD-dep_euk"/>
</dbReference>
<evidence type="ECO:0000256" key="6">
    <source>
        <dbReference type="SAM" id="Phobius"/>
    </source>
</evidence>
<evidence type="ECO:0000259" key="7">
    <source>
        <dbReference type="Pfam" id="PF00056"/>
    </source>
</evidence>
<dbReference type="InterPro" id="IPR022383">
    <property type="entry name" value="Lactate/malate_DH_C"/>
</dbReference>
<dbReference type="EC" id="1.1.1.37" evidence="2"/>
<feature type="domain" description="Lactate/malate dehydrogenase C-terminal" evidence="8">
    <location>
        <begin position="236"/>
        <end position="408"/>
    </location>
</feature>
<evidence type="ECO:0000313" key="10">
    <source>
        <dbReference type="Proteomes" id="UP001175271"/>
    </source>
</evidence>
<dbReference type="InterPro" id="IPR001236">
    <property type="entry name" value="Lactate/malate_DH_N"/>
</dbReference>
<proteinExistence type="inferred from homology"/>
<feature type="domain" description="Lactate/malate dehydrogenase N-terminal" evidence="7">
    <location>
        <begin position="84"/>
        <end position="224"/>
    </location>
</feature>
<evidence type="ECO:0000313" key="9">
    <source>
        <dbReference type="EMBL" id="KAK0419075.1"/>
    </source>
</evidence>
<sequence length="695" mass="76032">MLIEFAVPFLSSNSRHSSTHRASKKRPKTIAASSRSARIFVLRHAAPALCTALRGVVCASFRSAAVAESFDQSAAALAEDPNMVRVLVTGAAGQIGYSIVLQIAKGDVFGKDVPVELVLLDIPMMENALTGVKAELIDCAIPHLKTIITATTEAEGFQGVDYAFLVGAMPRREGMERKDLLAANVKIFKSQGKALADYANPDCKILVVGNPANTNALICAKYAAGKIPLKNFSAMTRLDHNRATAQIALKAGVGCGDVKNVIIWGNHSSTQFPDAKHAKVTKGGNEIDAYSAVNDTPFLQGPFISTVQKRGAEIIALRKLSSAMSAAKAACDHMHDWYHGTKPGQWVSMAIPSDGSYGIPEGLIFSFPVTVDGQTKEWKIVQGLNLDDFAKEKIAVTTKELEEERAEALSACEEASLMALSPLVIYLNFGVQFLCSLIIAILNPLILFSRLSHTKGNSQLTMIFIHIGFHFVFAMCTFIYTGSVLAYFRDDTKRDLIFWTALVYGSILTTTALSDLFLSLDRYLAIRYPVKYLMSLKTKLVLYSSFFSCAFCISIAPISAMHRVDTVAQPLMLTDFVDRRAISFILTTSVVLMVLNIIISAAFLIQLRKFNNSLIGIRKSIKLANTTVAYQITLAGIFWVIPSVGRTLMEMLFDIYPRKTMGPLTITLVVVYMACCSVLYWKKLIPSKTEPSDSM</sequence>
<dbReference type="Proteomes" id="UP001175271">
    <property type="component" value="Unassembled WGS sequence"/>
</dbReference>
<dbReference type="Gene3D" id="1.20.1070.10">
    <property type="entry name" value="Rhodopsin 7-helix transmembrane proteins"/>
    <property type="match status" value="1"/>
</dbReference>
<dbReference type="PANTHER" id="PTHR23382">
    <property type="entry name" value="MALATE DEHYDROGENASE"/>
    <property type="match status" value="1"/>
</dbReference>
<dbReference type="PROSITE" id="PS00068">
    <property type="entry name" value="MDH"/>
    <property type="match status" value="1"/>
</dbReference>
<dbReference type="Pfam" id="PF02866">
    <property type="entry name" value="Ldh_1_C"/>
    <property type="match status" value="1"/>
</dbReference>
<evidence type="ECO:0000256" key="2">
    <source>
        <dbReference type="ARBA" id="ARBA00012995"/>
    </source>
</evidence>
<keyword evidence="6" id="KW-0812">Transmembrane</keyword>
<comment type="similarity">
    <text evidence="1">Belongs to the LDH/MDH superfamily. MDH type 2 family.</text>
</comment>
<evidence type="ECO:0000256" key="4">
    <source>
        <dbReference type="ARBA" id="ARBA00023002"/>
    </source>
</evidence>
<comment type="caution">
    <text evidence="9">The sequence shown here is derived from an EMBL/GenBank/DDBJ whole genome shotgun (WGS) entry which is preliminary data.</text>
</comment>
<dbReference type="SUPFAM" id="SSF81321">
    <property type="entry name" value="Family A G protein-coupled receptor-like"/>
    <property type="match status" value="1"/>
</dbReference>
<accession>A0AA39M3C7</accession>
<dbReference type="FunFam" id="3.40.50.720:FF:000010">
    <property type="entry name" value="Malate dehydrogenase"/>
    <property type="match status" value="1"/>
</dbReference>
<dbReference type="NCBIfam" id="TIGR01758">
    <property type="entry name" value="MDH_euk_cyt"/>
    <property type="match status" value="1"/>
</dbReference>
<dbReference type="GO" id="GO:0030060">
    <property type="term" value="F:L-malate dehydrogenase (NAD+) activity"/>
    <property type="evidence" value="ECO:0007669"/>
    <property type="project" value="UniProtKB-EC"/>
</dbReference>
<feature type="transmembrane region" description="Helical" evidence="6">
    <location>
        <begin position="540"/>
        <end position="561"/>
    </location>
</feature>
<feature type="transmembrane region" description="Helical" evidence="6">
    <location>
        <begin position="423"/>
        <end position="448"/>
    </location>
</feature>
<keyword evidence="6" id="KW-1133">Transmembrane helix</keyword>
<organism evidence="9 10">
    <name type="scientific">Steinernema hermaphroditum</name>
    <dbReference type="NCBI Taxonomy" id="289476"/>
    <lineage>
        <taxon>Eukaryota</taxon>
        <taxon>Metazoa</taxon>
        <taxon>Ecdysozoa</taxon>
        <taxon>Nematoda</taxon>
        <taxon>Chromadorea</taxon>
        <taxon>Rhabditida</taxon>
        <taxon>Tylenchina</taxon>
        <taxon>Panagrolaimomorpha</taxon>
        <taxon>Strongyloidoidea</taxon>
        <taxon>Steinernematidae</taxon>
        <taxon>Steinernema</taxon>
    </lineage>
</organism>
<dbReference type="Pfam" id="PF00056">
    <property type="entry name" value="Ldh_1_N"/>
    <property type="match status" value="1"/>
</dbReference>
<feature type="transmembrane region" description="Helical" evidence="6">
    <location>
        <begin position="623"/>
        <end position="641"/>
    </location>
</feature>
<dbReference type="InterPro" id="IPR036291">
    <property type="entry name" value="NAD(P)-bd_dom_sf"/>
</dbReference>
<dbReference type="SUPFAM" id="SSF51735">
    <property type="entry name" value="NAD(P)-binding Rossmann-fold domains"/>
    <property type="match status" value="1"/>
</dbReference>
<dbReference type="InterPro" id="IPR015955">
    <property type="entry name" value="Lactate_DH/Glyco_Ohase_4_C"/>
</dbReference>
<protein>
    <recommendedName>
        <fullName evidence="3">Malate dehydrogenase, cytoplasmic</fullName>
        <ecNumber evidence="2">1.1.1.37</ecNumber>
    </recommendedName>
</protein>
<evidence type="ECO:0000259" key="8">
    <source>
        <dbReference type="Pfam" id="PF02866"/>
    </source>
</evidence>
<keyword evidence="10" id="KW-1185">Reference proteome</keyword>
<evidence type="ECO:0000256" key="3">
    <source>
        <dbReference type="ARBA" id="ARBA00019899"/>
    </source>
</evidence>
<reference evidence="9" key="1">
    <citation type="submission" date="2023-06" db="EMBL/GenBank/DDBJ databases">
        <title>Genomic analysis of the entomopathogenic nematode Steinernema hermaphroditum.</title>
        <authorList>
            <person name="Schwarz E.M."/>
            <person name="Heppert J.K."/>
            <person name="Baniya A."/>
            <person name="Schwartz H.T."/>
            <person name="Tan C.-H."/>
            <person name="Antoshechkin I."/>
            <person name="Sternberg P.W."/>
            <person name="Goodrich-Blair H."/>
            <person name="Dillman A.R."/>
        </authorList>
    </citation>
    <scope>NUCLEOTIDE SEQUENCE</scope>
    <source>
        <strain evidence="9">PS9179</strain>
        <tissue evidence="9">Whole animal</tissue>
    </source>
</reference>
<name>A0AA39M3C7_9BILA</name>
<dbReference type="EMBL" id="JAUCMV010000002">
    <property type="protein sequence ID" value="KAK0419075.1"/>
    <property type="molecule type" value="Genomic_DNA"/>
</dbReference>
<dbReference type="FunFam" id="3.90.110.10:FF:000002">
    <property type="entry name" value="Malate dehydrogenase"/>
    <property type="match status" value="1"/>
</dbReference>
<feature type="transmembrane region" description="Helical" evidence="6">
    <location>
        <begin position="581"/>
        <end position="603"/>
    </location>
</feature>
<dbReference type="SUPFAM" id="SSF56327">
    <property type="entry name" value="LDH C-terminal domain-like"/>
    <property type="match status" value="1"/>
</dbReference>
<evidence type="ECO:0000256" key="1">
    <source>
        <dbReference type="ARBA" id="ARBA00009613"/>
    </source>
</evidence>